<keyword evidence="7" id="KW-1185">Reference proteome</keyword>
<evidence type="ECO:0000259" key="5">
    <source>
        <dbReference type="Pfam" id="PF02944"/>
    </source>
</evidence>
<feature type="compositionally biased region" description="Low complexity" evidence="4">
    <location>
        <begin position="319"/>
        <end position="333"/>
    </location>
</feature>
<accession>A0ABM1DUD2</accession>
<dbReference type="InterPro" id="IPR010756">
    <property type="entry name" value="Tls1-like"/>
</dbReference>
<protein>
    <submittedName>
        <fullName evidence="8">Uncharacterized protein LOC106806200 isoform X2</fullName>
    </submittedName>
</protein>
<evidence type="ECO:0000313" key="7">
    <source>
        <dbReference type="Proteomes" id="UP000695022"/>
    </source>
</evidence>
<dbReference type="GeneID" id="106806200"/>
<feature type="domain" description="MADF" evidence="6">
    <location>
        <begin position="237"/>
        <end position="289"/>
    </location>
</feature>
<name>A0ABM1DUD2_PRICU</name>
<dbReference type="Proteomes" id="UP000695022">
    <property type="component" value="Unplaced"/>
</dbReference>
<reference evidence="8" key="1">
    <citation type="submission" date="2025-08" db="UniProtKB">
        <authorList>
            <consortium name="RefSeq"/>
        </authorList>
    </citation>
    <scope>IDENTIFICATION</scope>
</reference>
<evidence type="ECO:0000256" key="2">
    <source>
        <dbReference type="ARBA" id="ARBA00007643"/>
    </source>
</evidence>
<evidence type="ECO:0000256" key="1">
    <source>
        <dbReference type="ARBA" id="ARBA00004123"/>
    </source>
</evidence>
<evidence type="ECO:0000256" key="3">
    <source>
        <dbReference type="ARBA" id="ARBA00023242"/>
    </source>
</evidence>
<dbReference type="InterPro" id="IPR004210">
    <property type="entry name" value="BESS_motif"/>
</dbReference>
<proteinExistence type="inferred from homology"/>
<feature type="region of interest" description="Disordered" evidence="4">
    <location>
        <begin position="299"/>
        <end position="337"/>
    </location>
</feature>
<dbReference type="RefSeq" id="XP_014663553.1">
    <property type="nucleotide sequence ID" value="XM_014808067.1"/>
</dbReference>
<comment type="subcellular location">
    <subcellularLocation>
        <location evidence="1">Nucleus</location>
    </subcellularLocation>
</comment>
<organism evidence="7 8">
    <name type="scientific">Priapulus caudatus</name>
    <name type="common">Priapulid worm</name>
    <dbReference type="NCBI Taxonomy" id="37621"/>
    <lineage>
        <taxon>Eukaryota</taxon>
        <taxon>Metazoa</taxon>
        <taxon>Ecdysozoa</taxon>
        <taxon>Scalidophora</taxon>
        <taxon>Priapulida</taxon>
        <taxon>Priapulimorpha</taxon>
        <taxon>Priapulimorphida</taxon>
        <taxon>Priapulidae</taxon>
        <taxon>Priapulus</taxon>
    </lineage>
</organism>
<dbReference type="Pfam" id="PF02944">
    <property type="entry name" value="BESS"/>
    <property type="match status" value="1"/>
</dbReference>
<dbReference type="PANTHER" id="PTHR13486">
    <property type="entry name" value="TELOMERE LENGTH AND SILENCING PROTEIN 1 TLS1 FAMILY MEMBER"/>
    <property type="match status" value="1"/>
</dbReference>
<dbReference type="Pfam" id="PF10545">
    <property type="entry name" value="MADF_DNA_bdg"/>
    <property type="match status" value="1"/>
</dbReference>
<keyword evidence="3" id="KW-0539">Nucleus</keyword>
<feature type="domain" description="BESS" evidence="5">
    <location>
        <begin position="394"/>
        <end position="423"/>
    </location>
</feature>
<dbReference type="PANTHER" id="PTHR13486:SF2">
    <property type="entry name" value="SPLICING FACTOR C9ORF78"/>
    <property type="match status" value="1"/>
</dbReference>
<gene>
    <name evidence="8" type="primary">LOC106806200</name>
</gene>
<evidence type="ECO:0000313" key="8">
    <source>
        <dbReference type="RefSeq" id="XP_014663553.1"/>
    </source>
</evidence>
<comment type="similarity">
    <text evidence="2">Belongs to the TLS1 family.</text>
</comment>
<dbReference type="InterPro" id="IPR006578">
    <property type="entry name" value="MADF-dom"/>
</dbReference>
<dbReference type="Pfam" id="PF07052">
    <property type="entry name" value="Hep_59"/>
    <property type="match status" value="1"/>
</dbReference>
<evidence type="ECO:0000259" key="6">
    <source>
        <dbReference type="Pfam" id="PF10545"/>
    </source>
</evidence>
<sequence length="475" mass="54034">MAEDCEDQVCIRMVSKRNVRRRRQSSDSSEDEIDTDVTRSTLEDMRELQKLRKRPEGVSAVGLAVGKKVKKEVDGVDEIDPYKLKHGGFIDMKKIKDRNRDRTDEDENRDVTDMGVTFSAETNRRDEDADMQKYIEQQMALRLLGDQTAAEQGEGLPPLDDAMLAVSEHLRASHAKKSEDMLSNQMLSGIPEVDLGIDAKINNIELTELARKKLIEERKKKKEKPSQFVPTNVAVNFVQHKRCRYCKAHWTNLRDSFNKYLKKMKDQKRSGSKATKVREYRYAQQLSFLLPFLQTRPTSSNVTATESSDEEAESVGSTARSVSPSDSSMASATPLPPPLPTTVVDRCETPSPCVSTIVCKTCKRKWADGDVSKIIHFLHQRQEVEEKKKSDIETFFYSMGQTCQKMQPKYQRLFKRKVFDALCAVEDGIEQSSEMTIPHSNFVNPPSAHLLNTPSLPQVLCYQQYTASDEGEYIE</sequence>
<feature type="region of interest" description="Disordered" evidence="4">
    <location>
        <begin position="16"/>
        <end position="38"/>
    </location>
</feature>
<evidence type="ECO:0000256" key="4">
    <source>
        <dbReference type="SAM" id="MobiDB-lite"/>
    </source>
</evidence>